<evidence type="ECO:0000259" key="1">
    <source>
        <dbReference type="PROSITE" id="PS51725"/>
    </source>
</evidence>
<dbReference type="KEGG" id="sbd:ATN00_17640"/>
<dbReference type="OrthoDB" id="287932at2"/>
<dbReference type="AlphaFoldDB" id="A0A0S3F298"/>
<keyword evidence="3" id="KW-1185">Reference proteome</keyword>
<sequence>MAEDMILIDVALTTTEANRGALVSLLGQTVAGSEAEPGCATYRATVALDDPLKFHILELWESESAYLAHCKGAPLARFLEQLPGCGTIVSINRRTGPFQPYEKKA</sequence>
<evidence type="ECO:0000313" key="3">
    <source>
        <dbReference type="Proteomes" id="UP000056968"/>
    </source>
</evidence>
<proteinExistence type="predicted"/>
<dbReference type="EMBL" id="CP013264">
    <property type="protein sequence ID" value="ALR21845.1"/>
    <property type="molecule type" value="Genomic_DNA"/>
</dbReference>
<dbReference type="RefSeq" id="WP_062067101.1">
    <property type="nucleotide sequence ID" value="NZ_CP013264.1"/>
</dbReference>
<protein>
    <recommendedName>
        <fullName evidence="1">ABM domain-containing protein</fullName>
    </recommendedName>
</protein>
<dbReference type="Gene3D" id="3.30.70.100">
    <property type="match status" value="1"/>
</dbReference>
<organism evidence="2 3">
    <name type="scientific">Sphingobium baderi</name>
    <dbReference type="NCBI Taxonomy" id="1332080"/>
    <lineage>
        <taxon>Bacteria</taxon>
        <taxon>Pseudomonadati</taxon>
        <taxon>Pseudomonadota</taxon>
        <taxon>Alphaproteobacteria</taxon>
        <taxon>Sphingomonadales</taxon>
        <taxon>Sphingomonadaceae</taxon>
        <taxon>Sphingobium</taxon>
    </lineage>
</organism>
<dbReference type="PROSITE" id="PS51725">
    <property type="entry name" value="ABM"/>
    <property type="match status" value="1"/>
</dbReference>
<gene>
    <name evidence="2" type="ORF">ATN00_17640</name>
</gene>
<reference evidence="2 3" key="1">
    <citation type="submission" date="2015-11" db="EMBL/GenBank/DDBJ databases">
        <title>A Two-component Flavoprotein Monooxygenase System MeaXY Responsible for para-Hydroxylation of 2-Methyl-6-ethylaniline and 2,6-Diethylaniline in Sphingobium baderi DE-13.</title>
        <authorList>
            <person name="Cheng M."/>
            <person name="Meng Q."/>
            <person name="Yang Y."/>
            <person name="Chu C."/>
            <person name="Yan X."/>
            <person name="He J."/>
            <person name="Li S."/>
        </authorList>
    </citation>
    <scope>NUCLEOTIDE SEQUENCE [LARGE SCALE GENOMIC DNA]</scope>
    <source>
        <strain evidence="2 3">DE-13</strain>
    </source>
</reference>
<evidence type="ECO:0000313" key="2">
    <source>
        <dbReference type="EMBL" id="ALR21845.1"/>
    </source>
</evidence>
<name>A0A0S3F298_9SPHN</name>
<dbReference type="Proteomes" id="UP000056968">
    <property type="component" value="Chromosome"/>
</dbReference>
<accession>A0A0S3F298</accession>
<dbReference type="SUPFAM" id="SSF54909">
    <property type="entry name" value="Dimeric alpha+beta barrel"/>
    <property type="match status" value="1"/>
</dbReference>
<dbReference type="STRING" id="1332080.ATN00_17640"/>
<feature type="domain" description="ABM" evidence="1">
    <location>
        <begin position="6"/>
        <end position="98"/>
    </location>
</feature>
<dbReference type="InterPro" id="IPR007138">
    <property type="entry name" value="ABM_dom"/>
</dbReference>
<dbReference type="Pfam" id="PF03992">
    <property type="entry name" value="ABM"/>
    <property type="match status" value="1"/>
</dbReference>
<dbReference type="InterPro" id="IPR011008">
    <property type="entry name" value="Dimeric_a/b-barrel"/>
</dbReference>